<evidence type="ECO:0000256" key="3">
    <source>
        <dbReference type="ARBA" id="ARBA00022801"/>
    </source>
</evidence>
<dbReference type="InterPro" id="IPR006026">
    <property type="entry name" value="Peptidase_Metallo"/>
</dbReference>
<dbReference type="SUPFAM" id="SSF55486">
    <property type="entry name" value="Metalloproteases ('zincins'), catalytic domain"/>
    <property type="match status" value="1"/>
</dbReference>
<dbReference type="Proteomes" id="UP001597192">
    <property type="component" value="Unassembled WGS sequence"/>
</dbReference>
<dbReference type="Pfam" id="PF00413">
    <property type="entry name" value="Peptidase_M10"/>
    <property type="match status" value="1"/>
</dbReference>
<dbReference type="GO" id="GO:0008237">
    <property type="term" value="F:metallopeptidase activity"/>
    <property type="evidence" value="ECO:0007669"/>
    <property type="project" value="UniProtKB-KW"/>
</dbReference>
<dbReference type="InterPro" id="IPR001818">
    <property type="entry name" value="Pept_M10_metallopeptidase"/>
</dbReference>
<gene>
    <name evidence="6" type="ORF">ACFQ47_00065</name>
</gene>
<reference evidence="7" key="1">
    <citation type="journal article" date="2019" name="Int. J. Syst. Evol. Microbiol.">
        <title>The Global Catalogue of Microorganisms (GCM) 10K type strain sequencing project: providing services to taxonomists for standard genome sequencing and annotation.</title>
        <authorList>
            <consortium name="The Broad Institute Genomics Platform"/>
            <consortium name="The Broad Institute Genome Sequencing Center for Infectious Disease"/>
            <person name="Wu L."/>
            <person name="Ma J."/>
        </authorList>
    </citation>
    <scope>NUCLEOTIDE SEQUENCE [LARGE SCALE GENOMIC DNA]</scope>
    <source>
        <strain evidence="7">CCM 8947</strain>
    </source>
</reference>
<feature type="domain" description="Peptidase metallopeptidase" evidence="5">
    <location>
        <begin position="92"/>
        <end position="237"/>
    </location>
</feature>
<proteinExistence type="predicted"/>
<dbReference type="SMART" id="SM00235">
    <property type="entry name" value="ZnMc"/>
    <property type="match status" value="1"/>
</dbReference>
<dbReference type="Gene3D" id="3.40.390.10">
    <property type="entry name" value="Collagenase (Catalytic Domain)"/>
    <property type="match status" value="1"/>
</dbReference>
<evidence type="ECO:0000256" key="1">
    <source>
        <dbReference type="ARBA" id="ARBA00022670"/>
    </source>
</evidence>
<evidence type="ECO:0000313" key="7">
    <source>
        <dbReference type="Proteomes" id="UP001597192"/>
    </source>
</evidence>
<evidence type="ECO:0000259" key="5">
    <source>
        <dbReference type="SMART" id="SM00235"/>
    </source>
</evidence>
<evidence type="ECO:0000256" key="4">
    <source>
        <dbReference type="ARBA" id="ARBA00022833"/>
    </source>
</evidence>
<keyword evidence="1" id="KW-0645">Protease</keyword>
<evidence type="ECO:0000256" key="2">
    <source>
        <dbReference type="ARBA" id="ARBA00022723"/>
    </source>
</evidence>
<name>A0ABW4CMU9_9LACO</name>
<protein>
    <submittedName>
        <fullName evidence="6">Matrixin family metalloprotease</fullName>
        <ecNumber evidence="6">3.4.24.-</ecNumber>
    </submittedName>
</protein>
<keyword evidence="6" id="KW-0482">Metalloprotease</keyword>
<keyword evidence="3 6" id="KW-0378">Hydrolase</keyword>
<accession>A0ABW4CMU9</accession>
<dbReference type="RefSeq" id="WP_125697107.1">
    <property type="nucleotide sequence ID" value="NZ_JBHTOG010000002.1"/>
</dbReference>
<evidence type="ECO:0000313" key="6">
    <source>
        <dbReference type="EMBL" id="MFD1431100.1"/>
    </source>
</evidence>
<sequence>MKARKALGWTILLGGAFALYNGWIVIPQTWQDAAASRLAALSQDILKGVPALITDTTSTAATAAKTENSNADFAQDQADSALTPTFSIMHQGKLKATYYYQFDDSVDARTKAMFEKAVAVYNATGIVKLIAGEGQWQDSAITFSTYQKAGQVAANSVELGVGGPRITRIGSVMINHAMAKLNVSHTGQLSASVAIHELGHALGLDHSTDARSVMYPTDEGLTQLSAADLAALKSLYQ</sequence>
<organism evidence="6 7">
    <name type="scientific">Lacticaseibacillus yichunensis</name>
    <dbReference type="NCBI Taxonomy" id="2486015"/>
    <lineage>
        <taxon>Bacteria</taxon>
        <taxon>Bacillati</taxon>
        <taxon>Bacillota</taxon>
        <taxon>Bacilli</taxon>
        <taxon>Lactobacillales</taxon>
        <taxon>Lactobacillaceae</taxon>
        <taxon>Lacticaseibacillus</taxon>
    </lineage>
</organism>
<dbReference type="InterPro" id="IPR024079">
    <property type="entry name" value="MetalloPept_cat_dom_sf"/>
</dbReference>
<keyword evidence="2" id="KW-0479">Metal-binding</keyword>
<comment type="caution">
    <text evidence="6">The sequence shown here is derived from an EMBL/GenBank/DDBJ whole genome shotgun (WGS) entry which is preliminary data.</text>
</comment>
<dbReference type="EC" id="3.4.24.-" evidence="6"/>
<keyword evidence="4" id="KW-0862">Zinc</keyword>
<dbReference type="EMBL" id="JBHTOG010000002">
    <property type="protein sequence ID" value="MFD1431100.1"/>
    <property type="molecule type" value="Genomic_DNA"/>
</dbReference>
<keyword evidence="7" id="KW-1185">Reference proteome</keyword>